<feature type="transmembrane region" description="Helical" evidence="1">
    <location>
        <begin position="322"/>
        <end position="342"/>
    </location>
</feature>
<protein>
    <recommendedName>
        <fullName evidence="2">DUF8173 domain-containing protein</fullName>
    </recommendedName>
</protein>
<evidence type="ECO:0000256" key="1">
    <source>
        <dbReference type="SAM" id="Phobius"/>
    </source>
</evidence>
<evidence type="ECO:0000313" key="3">
    <source>
        <dbReference type="EMBL" id="MPL75833.1"/>
    </source>
</evidence>
<feature type="transmembrane region" description="Helical" evidence="1">
    <location>
        <begin position="220"/>
        <end position="241"/>
    </location>
</feature>
<feature type="transmembrane region" description="Helical" evidence="1">
    <location>
        <begin position="348"/>
        <end position="366"/>
    </location>
</feature>
<comment type="caution">
    <text evidence="3">The sequence shown here is derived from an EMBL/GenBank/DDBJ whole genome shotgun (WGS) entry which is preliminary data.</text>
</comment>
<reference evidence="3" key="1">
    <citation type="submission" date="2019-08" db="EMBL/GenBank/DDBJ databases">
        <authorList>
            <person name="Kucharzyk K."/>
            <person name="Murdoch R.W."/>
            <person name="Higgins S."/>
            <person name="Loffler F."/>
        </authorList>
    </citation>
    <scope>NUCLEOTIDE SEQUENCE</scope>
</reference>
<organism evidence="3">
    <name type="scientific">bioreactor metagenome</name>
    <dbReference type="NCBI Taxonomy" id="1076179"/>
    <lineage>
        <taxon>unclassified sequences</taxon>
        <taxon>metagenomes</taxon>
        <taxon>ecological metagenomes</taxon>
    </lineage>
</organism>
<dbReference type="AlphaFoldDB" id="A0A644UAE4"/>
<evidence type="ECO:0000259" key="2">
    <source>
        <dbReference type="Pfam" id="PF26514"/>
    </source>
</evidence>
<keyword evidence="1" id="KW-1133">Transmembrane helix</keyword>
<feature type="domain" description="DUF8173" evidence="2">
    <location>
        <begin position="213"/>
        <end position="360"/>
    </location>
</feature>
<keyword evidence="1" id="KW-0472">Membrane</keyword>
<gene>
    <name evidence="3" type="ORF">SDC9_21665</name>
</gene>
<keyword evidence="1" id="KW-0812">Transmembrane</keyword>
<proteinExistence type="predicted"/>
<dbReference type="EMBL" id="VSSQ01000092">
    <property type="protein sequence ID" value="MPL75833.1"/>
    <property type="molecule type" value="Genomic_DNA"/>
</dbReference>
<accession>A0A644UAE4</accession>
<dbReference type="Pfam" id="PF26514">
    <property type="entry name" value="DUF8173"/>
    <property type="match status" value="1"/>
</dbReference>
<feature type="transmembrane region" description="Helical" evidence="1">
    <location>
        <begin position="288"/>
        <end position="310"/>
    </location>
</feature>
<name>A0A644UAE4_9ZZZZ</name>
<sequence length="377" mass="39907">MNKKLLSLILGFSVLFISLNVVGAQNWEGPYVNKELFTAGDNVRVGGELVGTAFQAGRNLTSSSVVDGILFSAAQNVFLSGQSEYLFSAGSLVSVKSKVVKDAFMVGSTIIAEEADFGRDVYAAGETISLSGNFARNVLLGGNIVSLSGNFNGDVVVEATSIEILDGTNIKGELRYNENASVKIGDNTSIGSKSTFVSKMSQMEKENSNGTFLAKLGSSAFGFANALVLGLLIIWLFPMLFKKLTDRNNKITFASSAKRFGVGLLVLIVAPILFVIGLITVIGISASFVLMLIYVILILAAKVLVGYLLGREILLKGFKKTKAGAIASLLLGLLIIALLSLIPVAGGIIVFIVLCLGLGLGFDLIFPKSKETKLIEN</sequence>
<dbReference type="InterPro" id="IPR058486">
    <property type="entry name" value="DUF8173"/>
</dbReference>
<feature type="transmembrane region" description="Helical" evidence="1">
    <location>
        <begin position="262"/>
        <end position="282"/>
    </location>
</feature>